<comment type="caution">
    <text evidence="4">The sequence shown here is derived from an EMBL/GenBank/DDBJ whole genome shotgun (WGS) entry which is preliminary data.</text>
</comment>
<reference evidence="4" key="1">
    <citation type="submission" date="2020-05" db="EMBL/GenBank/DDBJ databases">
        <title>Mycena genomes resolve the evolution of fungal bioluminescence.</title>
        <authorList>
            <person name="Tsai I.J."/>
        </authorList>
    </citation>
    <scope>NUCLEOTIDE SEQUENCE</scope>
    <source>
        <strain evidence="4">171206Taipei</strain>
    </source>
</reference>
<comment type="similarity">
    <text evidence="1">Belongs to the eukaryotic ribosomal protein eL24 family.</text>
</comment>
<dbReference type="GeneID" id="59349359"/>
<sequence length="236" mass="27824">MQKFSDFAPPNATRTSSKSPCFSYLMLSVLNLVVLRMKRNPRKVRWTKAFRKAAGKEMTIDSTLDFEKRRNIPVRYDRELVQATVKAMKRVGEIRKRRELAFWKTRRVAKKAWNGRIANLQYCTEWPPVGTSIVPIAKRPWKQPSLLLSRAYCHQQQPHQKSRKRSKQNLAVHLCKAKADQWVWIWIECAFYLRVCTILRSMFLFVLGLVLLPYVWLQRVVKPKHCFANSFRDANA</sequence>
<feature type="domain" description="Large ribosomal subunit protein eL24-related N-terminal" evidence="3">
    <location>
        <begin position="35"/>
        <end position="59"/>
    </location>
</feature>
<feature type="transmembrane region" description="Helical" evidence="2">
    <location>
        <begin position="191"/>
        <end position="216"/>
    </location>
</feature>
<dbReference type="OrthoDB" id="10262490at2759"/>
<dbReference type="InterPro" id="IPR056366">
    <property type="entry name" value="Ribosomal_eL24"/>
</dbReference>
<proteinExistence type="inferred from homology"/>
<dbReference type="PANTHER" id="PTHR10792">
    <property type="entry name" value="60S RIBOSOMAL PROTEIN L24"/>
    <property type="match status" value="1"/>
</dbReference>
<evidence type="ECO:0000256" key="2">
    <source>
        <dbReference type="SAM" id="Phobius"/>
    </source>
</evidence>
<gene>
    <name evidence="4" type="ORF">MIND_01025300</name>
</gene>
<keyword evidence="2" id="KW-1133">Transmembrane helix</keyword>
<evidence type="ECO:0000256" key="1">
    <source>
        <dbReference type="ARBA" id="ARBA00005647"/>
    </source>
</evidence>
<evidence type="ECO:0000313" key="5">
    <source>
        <dbReference type="Proteomes" id="UP000636479"/>
    </source>
</evidence>
<name>A0A8H6S8P1_9AGAR</name>
<dbReference type="GO" id="GO:0003735">
    <property type="term" value="F:structural constituent of ribosome"/>
    <property type="evidence" value="ECO:0007669"/>
    <property type="project" value="InterPro"/>
</dbReference>
<organism evidence="4 5">
    <name type="scientific">Mycena indigotica</name>
    <dbReference type="NCBI Taxonomy" id="2126181"/>
    <lineage>
        <taxon>Eukaryota</taxon>
        <taxon>Fungi</taxon>
        <taxon>Dikarya</taxon>
        <taxon>Basidiomycota</taxon>
        <taxon>Agaricomycotina</taxon>
        <taxon>Agaricomycetes</taxon>
        <taxon>Agaricomycetidae</taxon>
        <taxon>Agaricales</taxon>
        <taxon>Marasmiineae</taxon>
        <taxon>Mycenaceae</taxon>
        <taxon>Mycena</taxon>
    </lineage>
</organism>
<keyword evidence="2" id="KW-0472">Membrane</keyword>
<dbReference type="GO" id="GO:0005730">
    <property type="term" value="C:nucleolus"/>
    <property type="evidence" value="ECO:0007669"/>
    <property type="project" value="TreeGrafter"/>
</dbReference>
<keyword evidence="2" id="KW-0812">Transmembrane</keyword>
<dbReference type="EMBL" id="JACAZF010000009">
    <property type="protein sequence ID" value="KAF7294874.1"/>
    <property type="molecule type" value="Genomic_DNA"/>
</dbReference>
<evidence type="ECO:0000259" key="3">
    <source>
        <dbReference type="Pfam" id="PF01246"/>
    </source>
</evidence>
<dbReference type="InterPro" id="IPR000988">
    <property type="entry name" value="Ribosomal_eL24-rel_N"/>
</dbReference>
<dbReference type="GO" id="GO:0042273">
    <property type="term" value="P:ribosomal large subunit biogenesis"/>
    <property type="evidence" value="ECO:0007669"/>
    <property type="project" value="TreeGrafter"/>
</dbReference>
<dbReference type="Gene3D" id="2.30.170.20">
    <property type="entry name" value="Ribosomal protein L24e"/>
    <property type="match status" value="1"/>
</dbReference>
<dbReference type="Pfam" id="PF01246">
    <property type="entry name" value="Ribosomal_L24e"/>
    <property type="match status" value="1"/>
</dbReference>
<dbReference type="AlphaFoldDB" id="A0A8H6S8P1"/>
<dbReference type="Proteomes" id="UP000636479">
    <property type="component" value="Unassembled WGS sequence"/>
</dbReference>
<evidence type="ECO:0000313" key="4">
    <source>
        <dbReference type="EMBL" id="KAF7294874.1"/>
    </source>
</evidence>
<accession>A0A8H6S8P1</accession>
<keyword evidence="5" id="KW-1185">Reference proteome</keyword>
<dbReference type="InterPro" id="IPR038630">
    <property type="entry name" value="L24e/L24_sf"/>
</dbReference>
<dbReference type="RefSeq" id="XP_037216237.1">
    <property type="nucleotide sequence ID" value="XM_037366843.1"/>
</dbReference>
<feature type="transmembrane region" description="Helical" evidence="2">
    <location>
        <begin position="17"/>
        <end position="35"/>
    </location>
</feature>
<protein>
    <submittedName>
        <fullName evidence="4">Ribosome biogenesis protein rlp24</fullName>
    </submittedName>
</protein>
<dbReference type="PANTHER" id="PTHR10792:SF8">
    <property type="entry name" value="RIBOSOME BIOGENESIS PROTEIN RLP24-RELATED"/>
    <property type="match status" value="1"/>
</dbReference>